<evidence type="ECO:0000313" key="3">
    <source>
        <dbReference type="EMBL" id="RMX51834.1"/>
    </source>
</evidence>
<keyword evidence="4" id="KW-1185">Reference proteome</keyword>
<dbReference type="GO" id="GO:0005730">
    <property type="term" value="C:nucleolus"/>
    <property type="evidence" value="ECO:0007669"/>
    <property type="project" value="TreeGrafter"/>
</dbReference>
<reference evidence="3 4" key="1">
    <citation type="journal article" date="2018" name="Sci. Rep.">
        <title>Comparative analysis of the Pocillopora damicornis genome highlights role of immune system in coral evolution.</title>
        <authorList>
            <person name="Cunning R."/>
            <person name="Bay R.A."/>
            <person name="Gillette P."/>
            <person name="Baker A.C."/>
            <person name="Traylor-Knowles N."/>
        </authorList>
    </citation>
    <scope>NUCLEOTIDE SEQUENCE [LARGE SCALE GENOMIC DNA]</scope>
    <source>
        <strain evidence="3">RSMAS</strain>
        <tissue evidence="3">Whole animal</tissue>
    </source>
</reference>
<evidence type="ECO:0000259" key="2">
    <source>
        <dbReference type="Pfam" id="PF07540"/>
    </source>
</evidence>
<dbReference type="InterPro" id="IPR016903">
    <property type="entry name" value="Nucleolar_cplx-assoc_3"/>
</dbReference>
<comment type="caution">
    <text evidence="3">The sequence shown here is derived from an EMBL/GenBank/DDBJ whole genome shotgun (WGS) entry which is preliminary data.</text>
</comment>
<dbReference type="GO" id="GO:0006270">
    <property type="term" value="P:DNA replication initiation"/>
    <property type="evidence" value="ECO:0007669"/>
    <property type="project" value="TreeGrafter"/>
</dbReference>
<dbReference type="SUPFAM" id="SSF48371">
    <property type="entry name" value="ARM repeat"/>
    <property type="match status" value="1"/>
</dbReference>
<dbReference type="EMBL" id="RCHS01001715">
    <property type="protein sequence ID" value="RMX51834.1"/>
    <property type="molecule type" value="Genomic_DNA"/>
</dbReference>
<dbReference type="InterPro" id="IPR016024">
    <property type="entry name" value="ARM-type_fold"/>
</dbReference>
<feature type="domain" description="Nucleolar complex-associated protein 3 N-terminal" evidence="2">
    <location>
        <begin position="160"/>
        <end position="254"/>
    </location>
</feature>
<gene>
    <name evidence="3" type="ORF">pdam_00019861</name>
</gene>
<evidence type="ECO:0000313" key="4">
    <source>
        <dbReference type="Proteomes" id="UP000275408"/>
    </source>
</evidence>
<protein>
    <recommendedName>
        <fullName evidence="2">Nucleolar complex-associated protein 3 N-terminal domain-containing protein</fullName>
    </recommendedName>
</protein>
<proteinExistence type="predicted"/>
<feature type="compositionally biased region" description="Basic residues" evidence="1">
    <location>
        <begin position="8"/>
        <end position="21"/>
    </location>
</feature>
<dbReference type="InterPro" id="IPR011501">
    <property type="entry name" value="Noc3_N"/>
</dbReference>
<dbReference type="AlphaFoldDB" id="A0A3M6UEA1"/>
<feature type="compositionally biased region" description="Basic residues" evidence="1">
    <location>
        <begin position="415"/>
        <end position="428"/>
    </location>
</feature>
<feature type="region of interest" description="Disordered" evidence="1">
    <location>
        <begin position="1"/>
        <end position="30"/>
    </location>
</feature>
<dbReference type="Proteomes" id="UP000275408">
    <property type="component" value="Unassembled WGS sequence"/>
</dbReference>
<name>A0A3M6UEA1_POCDA</name>
<accession>A0A3M6UEA1</accession>
<feature type="region of interest" description="Disordered" evidence="1">
    <location>
        <begin position="415"/>
        <end position="434"/>
    </location>
</feature>
<dbReference type="PANTHER" id="PTHR14428:SF5">
    <property type="entry name" value="NUCLEOLAR COMPLEX PROTEIN 3 HOMOLOG"/>
    <property type="match status" value="1"/>
</dbReference>
<organism evidence="3 4">
    <name type="scientific">Pocillopora damicornis</name>
    <name type="common">Cauliflower coral</name>
    <name type="synonym">Millepora damicornis</name>
    <dbReference type="NCBI Taxonomy" id="46731"/>
    <lineage>
        <taxon>Eukaryota</taxon>
        <taxon>Metazoa</taxon>
        <taxon>Cnidaria</taxon>
        <taxon>Anthozoa</taxon>
        <taxon>Hexacorallia</taxon>
        <taxon>Scleractinia</taxon>
        <taxon>Astrocoeniina</taxon>
        <taxon>Pocilloporidae</taxon>
        <taxon>Pocillopora</taxon>
    </lineage>
</organism>
<dbReference type="PANTHER" id="PTHR14428">
    <property type="entry name" value="NUCLEOLAR COMPLEX PROTEIN 3"/>
    <property type="match status" value="1"/>
</dbReference>
<sequence length="583" mass="66829">MAKYQIIMRKRKGGKKSKKTGKATSKNVPTRNVHVDDEIVEEDDELDPEDLEYFQDSDRSFSFLQQLEADITPETHDKVTRTKEVFKLNSLFSQANGSEEEVLKKLVLKLGQCVEDHSLQNEDVDSEEQTSEVLPVPSAPPPVLSMVELFNQRRQKLIQRKLRIAELSNTILENPESSVSELQELCSMCNEKEADIRITTKKLAMVSLLTVFKDIIPGYPIRTASQKEQDVKLSKEVKKLRGYEEGLLKNYQKYLQILEETVQECVKTQKRSSKNGLVDKKTSSESLMLVTVQCMCDLLTSVPHFNFHTNLIAVLVPRMNEKSLDGKISKLCCNAFISLFKQDSVGTVSLEAVRVISKFVKSKGFRVQPGVLETLLHLRISQVDIQSLKQHNETKSAVELKIEKNKNRMEKKLKGKISKKEKKRKREMKKLEKEMQETEAVESQQKRAKLQTEILKFVFVTYFRVLKTVGHSPVLSPVLEGLAKFAHLINVDFFNDLMGALHTLLNNKELTLRETLNWEALNIDPREFYRMLYSSLLQIHAGGSSQDVPVALQCLEEMLKKRRKQRKPYLTVKAWALVCLDLT</sequence>
<dbReference type="Pfam" id="PF07540">
    <property type="entry name" value="NOC3p"/>
    <property type="match status" value="1"/>
</dbReference>
<dbReference type="OrthoDB" id="10263597at2759"/>
<dbReference type="GO" id="GO:0003682">
    <property type="term" value="F:chromatin binding"/>
    <property type="evidence" value="ECO:0007669"/>
    <property type="project" value="TreeGrafter"/>
</dbReference>
<dbReference type="STRING" id="46731.A0A3M6UEA1"/>
<evidence type="ECO:0000256" key="1">
    <source>
        <dbReference type="SAM" id="MobiDB-lite"/>
    </source>
</evidence>